<sequence length="163" mass="19029">MNIVRKNKLLWVGFIAMMTCAVTATAQDKPANNMQILVEKVRADKKLIVADNMQLTEAEAKAFWPVYGRYQDELFLVRSRSARLIGDYRNAYKEMTNDTARKLLDEYMTIEALTLKLRKVYLSKFREVLPETKVMRYYQIENKIEAALMYEIATSIPLTKMDQ</sequence>
<protein>
    <submittedName>
        <fullName evidence="2">Uncharacterized protein</fullName>
    </submittedName>
</protein>
<feature type="chain" id="PRO_5012483151" evidence="1">
    <location>
        <begin position="27"/>
        <end position="163"/>
    </location>
</feature>
<dbReference type="EMBL" id="AYTS01000073">
    <property type="protein sequence ID" value="OOP56611.1"/>
    <property type="molecule type" value="Genomic_DNA"/>
</dbReference>
<evidence type="ECO:0000313" key="3">
    <source>
        <dbReference type="Proteomes" id="UP000189681"/>
    </source>
</evidence>
<feature type="signal peptide" evidence="1">
    <location>
        <begin position="1"/>
        <end position="26"/>
    </location>
</feature>
<reference evidence="2 3" key="1">
    <citation type="journal article" date="2017" name="Water Res.">
        <title>Discovery and metagenomic analysis of an anammox bacterial enrichment related to Candidatus "Brocadia caroliniensis" in a full-scale glycerol-fed nitritation-denitritation separate centrate treatment process.</title>
        <authorList>
            <person name="Park H."/>
            <person name="Brotto A.C."/>
            <person name="van Loosdrecht M.C."/>
            <person name="Chandran K."/>
        </authorList>
    </citation>
    <scope>NUCLEOTIDE SEQUENCE [LARGE SCALE GENOMIC DNA]</scope>
    <source>
        <strain evidence="2">26THWARD</strain>
    </source>
</reference>
<evidence type="ECO:0000256" key="1">
    <source>
        <dbReference type="SAM" id="SignalP"/>
    </source>
</evidence>
<name>A0A1V4AU98_9BACT</name>
<keyword evidence="1" id="KW-0732">Signal</keyword>
<accession>A0A1V4AU98</accession>
<evidence type="ECO:0000313" key="2">
    <source>
        <dbReference type="EMBL" id="OOP56611.1"/>
    </source>
</evidence>
<proteinExistence type="predicted"/>
<organism evidence="2 3">
    <name type="scientific">Candidatus Brocadia carolinensis</name>
    <dbReference type="NCBI Taxonomy" id="1004156"/>
    <lineage>
        <taxon>Bacteria</taxon>
        <taxon>Pseudomonadati</taxon>
        <taxon>Planctomycetota</taxon>
        <taxon>Candidatus Brocadiia</taxon>
        <taxon>Candidatus Brocadiales</taxon>
        <taxon>Candidatus Brocadiaceae</taxon>
        <taxon>Candidatus Brocadia</taxon>
    </lineage>
</organism>
<dbReference type="Proteomes" id="UP000189681">
    <property type="component" value="Unassembled WGS sequence"/>
</dbReference>
<dbReference type="AlphaFoldDB" id="A0A1V4AU98"/>
<comment type="caution">
    <text evidence="2">The sequence shown here is derived from an EMBL/GenBank/DDBJ whole genome shotgun (WGS) entry which is preliminary data.</text>
</comment>
<gene>
    <name evidence="2" type="ORF">AYP45_08125</name>
</gene>